<feature type="non-terminal residue" evidence="2">
    <location>
        <position position="154"/>
    </location>
</feature>
<dbReference type="AlphaFoldDB" id="F8P913"/>
<evidence type="ECO:0000256" key="1">
    <source>
        <dbReference type="SAM" id="MobiDB-lite"/>
    </source>
</evidence>
<feature type="region of interest" description="Disordered" evidence="1">
    <location>
        <begin position="18"/>
        <end position="52"/>
    </location>
</feature>
<organism>
    <name type="scientific">Serpula lacrymans var. lacrymans (strain S7.9)</name>
    <name type="common">Dry rot fungus</name>
    <dbReference type="NCBI Taxonomy" id="578457"/>
    <lineage>
        <taxon>Eukaryota</taxon>
        <taxon>Fungi</taxon>
        <taxon>Dikarya</taxon>
        <taxon>Basidiomycota</taxon>
        <taxon>Agaricomycotina</taxon>
        <taxon>Agaricomycetes</taxon>
        <taxon>Agaricomycetidae</taxon>
        <taxon>Boletales</taxon>
        <taxon>Coniophorineae</taxon>
        <taxon>Serpulaceae</taxon>
        <taxon>Serpula</taxon>
    </lineage>
</organism>
<reference evidence="2" key="1">
    <citation type="submission" date="2011-04" db="EMBL/GenBank/DDBJ databases">
        <title>Evolution of plant cell wall degrading machinery underlies the functional diversity of forest fungi.</title>
        <authorList>
            <consortium name="US DOE Joint Genome Institute (JGI-PGF)"/>
            <person name="Eastwood D.C."/>
            <person name="Floudas D."/>
            <person name="Binder M."/>
            <person name="Majcherczyk A."/>
            <person name="Schneider P."/>
            <person name="Aerts A."/>
            <person name="Asiegbu F.O."/>
            <person name="Baker S.E."/>
            <person name="Barry K."/>
            <person name="Bendiksby M."/>
            <person name="Blumentritt M."/>
            <person name="Coutinho P.M."/>
            <person name="Cullen D."/>
            <person name="Cullen D."/>
            <person name="Gathman A."/>
            <person name="Goodell B."/>
            <person name="Henrissat B."/>
            <person name="Ihrmark K."/>
            <person name="Kauserud H."/>
            <person name="Kohler A."/>
            <person name="LaButti K."/>
            <person name="Lapidus A."/>
            <person name="Lavin J.L."/>
            <person name="Lee Y.-H."/>
            <person name="Lindquist E."/>
            <person name="Lilly W."/>
            <person name="Lucas S."/>
            <person name="Morin E."/>
            <person name="Murat C."/>
            <person name="Oguiza J.A."/>
            <person name="Park J."/>
            <person name="Pisabarro A.G."/>
            <person name="Riley R."/>
            <person name="Rosling A."/>
            <person name="Salamov A."/>
            <person name="Schmidt O."/>
            <person name="Schmutz J."/>
            <person name="Skrede I."/>
            <person name="Stenlid J."/>
            <person name="Wiebenga A."/>
            <person name="Xie X."/>
            <person name="Kues U."/>
            <person name="Hibbett D.S."/>
            <person name="Hoffmeister D."/>
            <person name="Hogberg N."/>
            <person name="Martin F."/>
            <person name="Grigoriev I.V."/>
            <person name="Watkinson S.C."/>
        </authorList>
    </citation>
    <scope>NUCLEOTIDE SEQUENCE</scope>
    <source>
        <strain evidence="2">S7.9</strain>
    </source>
</reference>
<gene>
    <name evidence="2" type="ORF">SERLADRAFT_477468</name>
</gene>
<dbReference type="EMBL" id="GL945441">
    <property type="protein sequence ID" value="EGO20142.1"/>
    <property type="molecule type" value="Genomic_DNA"/>
</dbReference>
<sequence length="154" mass="17561">QSRSECVQAGESRCRACRERGGDTARPWPALGVEQRKRKRKRSGLSRTEPRIKRRVSRKALVFTKWFHTKRLEAPPNLQPRVFHPIQFLTVSFAPPRTSALEDTTTTTTTKGRGRERCLSRGSHSLGSLSYLDRSHIPYARCSRYAFETCALTG</sequence>
<dbReference type="GeneID" id="18820997"/>
<dbReference type="Proteomes" id="UP000008064">
    <property type="component" value="Unassembled WGS sequence"/>
</dbReference>
<accession>F8P913</accession>
<evidence type="ECO:0000313" key="2">
    <source>
        <dbReference type="EMBL" id="EGO20142.1"/>
    </source>
</evidence>
<dbReference type="KEGG" id="sla:SERLADRAFT_477468"/>
<dbReference type="HOGENOM" id="CLU_1708623_0_0_1"/>
<dbReference type="RefSeq" id="XP_007322887.1">
    <property type="nucleotide sequence ID" value="XM_007322825.1"/>
</dbReference>
<name>F8P913_SERL9</name>
<feature type="non-terminal residue" evidence="2">
    <location>
        <position position="1"/>
    </location>
</feature>
<protein>
    <submittedName>
        <fullName evidence="2">Uncharacterized protein</fullName>
    </submittedName>
</protein>
<proteinExistence type="predicted"/>